<gene>
    <name evidence="1" type="ORF">JOC94_002741</name>
</gene>
<accession>A0ABS2R7W5</accession>
<comment type="caution">
    <text evidence="1">The sequence shown here is derived from an EMBL/GenBank/DDBJ whole genome shotgun (WGS) entry which is preliminary data.</text>
</comment>
<organism evidence="1 2">
    <name type="scientific">Siminovitchia thermophila</name>
    <dbReference type="NCBI Taxonomy" id="1245522"/>
    <lineage>
        <taxon>Bacteria</taxon>
        <taxon>Bacillati</taxon>
        <taxon>Bacillota</taxon>
        <taxon>Bacilli</taxon>
        <taxon>Bacillales</taxon>
        <taxon>Bacillaceae</taxon>
        <taxon>Siminovitchia</taxon>
    </lineage>
</organism>
<dbReference type="Proteomes" id="UP000823485">
    <property type="component" value="Unassembled WGS sequence"/>
</dbReference>
<evidence type="ECO:0000313" key="2">
    <source>
        <dbReference type="Proteomes" id="UP000823485"/>
    </source>
</evidence>
<sequence length="31" mass="3426">MQPHLSGENLLLFVLSSEHHLEKNGPNAALE</sequence>
<protein>
    <submittedName>
        <fullName evidence="1">Uncharacterized protein</fullName>
    </submittedName>
</protein>
<name>A0ABS2R7W5_9BACI</name>
<keyword evidence="2" id="KW-1185">Reference proteome</keyword>
<dbReference type="EMBL" id="JAFBFH010000018">
    <property type="protein sequence ID" value="MBM7715752.1"/>
    <property type="molecule type" value="Genomic_DNA"/>
</dbReference>
<reference evidence="1 2" key="1">
    <citation type="submission" date="2021-01" db="EMBL/GenBank/DDBJ databases">
        <title>Genomic Encyclopedia of Type Strains, Phase IV (KMG-IV): sequencing the most valuable type-strain genomes for metagenomic binning, comparative biology and taxonomic classification.</title>
        <authorList>
            <person name="Goeker M."/>
        </authorList>
    </citation>
    <scope>NUCLEOTIDE SEQUENCE [LARGE SCALE GENOMIC DNA]</scope>
    <source>
        <strain evidence="1 2">DSM 105453</strain>
    </source>
</reference>
<proteinExistence type="predicted"/>
<evidence type="ECO:0000313" key="1">
    <source>
        <dbReference type="EMBL" id="MBM7715752.1"/>
    </source>
</evidence>